<accession>A0A7E4ZVB6</accession>
<evidence type="ECO:0000256" key="1">
    <source>
        <dbReference type="SAM" id="MobiDB-lite"/>
    </source>
</evidence>
<keyword evidence="2" id="KW-1185">Reference proteome</keyword>
<organism evidence="2 3">
    <name type="scientific">Panagrellus redivivus</name>
    <name type="common">Microworm</name>
    <dbReference type="NCBI Taxonomy" id="6233"/>
    <lineage>
        <taxon>Eukaryota</taxon>
        <taxon>Metazoa</taxon>
        <taxon>Ecdysozoa</taxon>
        <taxon>Nematoda</taxon>
        <taxon>Chromadorea</taxon>
        <taxon>Rhabditida</taxon>
        <taxon>Tylenchina</taxon>
        <taxon>Panagrolaimomorpha</taxon>
        <taxon>Panagrolaimoidea</taxon>
        <taxon>Panagrolaimidae</taxon>
        <taxon>Panagrellus</taxon>
    </lineage>
</organism>
<sequence>MAAPSKASSWPRPCASAPCGYTMGIRQSPAKSREEHVKHPRRLASNCRMPGRRQLAETKTPPHRVFARDRLSKKR</sequence>
<feature type="region of interest" description="Disordered" evidence="1">
    <location>
        <begin position="1"/>
        <end position="75"/>
    </location>
</feature>
<reference evidence="2" key="1">
    <citation type="journal article" date="2013" name="Genetics">
        <title>The draft genome and transcriptome of Panagrellus redivivus are shaped by the harsh demands of a free-living lifestyle.</title>
        <authorList>
            <person name="Srinivasan J."/>
            <person name="Dillman A.R."/>
            <person name="Macchietto M.G."/>
            <person name="Heikkinen L."/>
            <person name="Lakso M."/>
            <person name="Fracchia K.M."/>
            <person name="Antoshechkin I."/>
            <person name="Mortazavi A."/>
            <person name="Wong G."/>
            <person name="Sternberg P.W."/>
        </authorList>
    </citation>
    <scope>NUCLEOTIDE SEQUENCE [LARGE SCALE GENOMIC DNA]</scope>
    <source>
        <strain evidence="2">MT8872</strain>
    </source>
</reference>
<name>A0A7E4ZVB6_PANRE</name>
<dbReference type="WBParaSite" id="Pan_g19419.t1">
    <property type="protein sequence ID" value="Pan_g19419.t1"/>
    <property type="gene ID" value="Pan_g19419"/>
</dbReference>
<evidence type="ECO:0000313" key="3">
    <source>
        <dbReference type="WBParaSite" id="Pan_g19419.t1"/>
    </source>
</evidence>
<reference evidence="3" key="2">
    <citation type="submission" date="2020-10" db="UniProtKB">
        <authorList>
            <consortium name="WormBaseParasite"/>
        </authorList>
    </citation>
    <scope>IDENTIFICATION</scope>
</reference>
<proteinExistence type="predicted"/>
<evidence type="ECO:0000313" key="2">
    <source>
        <dbReference type="Proteomes" id="UP000492821"/>
    </source>
</evidence>
<dbReference type="AlphaFoldDB" id="A0A7E4ZVB6"/>
<protein>
    <submittedName>
        <fullName evidence="3">Secreted protein</fullName>
    </submittedName>
</protein>
<dbReference type="Proteomes" id="UP000492821">
    <property type="component" value="Unassembled WGS sequence"/>
</dbReference>
<feature type="compositionally biased region" description="Basic and acidic residues" evidence="1">
    <location>
        <begin position="66"/>
        <end position="75"/>
    </location>
</feature>